<evidence type="ECO:0000313" key="4">
    <source>
        <dbReference type="Proteomes" id="UP001396334"/>
    </source>
</evidence>
<keyword evidence="4" id="KW-1185">Reference proteome</keyword>
<dbReference type="Proteomes" id="UP001396334">
    <property type="component" value="Unassembled WGS sequence"/>
</dbReference>
<evidence type="ECO:0000256" key="1">
    <source>
        <dbReference type="SAM" id="MobiDB-lite"/>
    </source>
</evidence>
<sequence>MDAALLLSVLFLAMTGHSSVVWCVCKDSAGEANLQKTLDYALEKAKLKAPVIFLALLLSLKLTLALPAMFTPPAPVAVQAYANNSSYINHHAYDDEPKNQHPDRHNTIRLDNTDRSVRRN</sequence>
<comment type="caution">
    <text evidence="3">The sequence shown here is derived from an EMBL/GenBank/DDBJ whole genome shotgun (WGS) entry which is preliminary data.</text>
</comment>
<evidence type="ECO:0000256" key="2">
    <source>
        <dbReference type="SAM" id="SignalP"/>
    </source>
</evidence>
<dbReference type="EMBL" id="JBBPBN010000016">
    <property type="protein sequence ID" value="KAK9021318.1"/>
    <property type="molecule type" value="Genomic_DNA"/>
</dbReference>
<gene>
    <name evidence="3" type="ORF">V6N11_011313</name>
</gene>
<organism evidence="3 4">
    <name type="scientific">Hibiscus sabdariffa</name>
    <name type="common">roselle</name>
    <dbReference type="NCBI Taxonomy" id="183260"/>
    <lineage>
        <taxon>Eukaryota</taxon>
        <taxon>Viridiplantae</taxon>
        <taxon>Streptophyta</taxon>
        <taxon>Embryophyta</taxon>
        <taxon>Tracheophyta</taxon>
        <taxon>Spermatophyta</taxon>
        <taxon>Magnoliopsida</taxon>
        <taxon>eudicotyledons</taxon>
        <taxon>Gunneridae</taxon>
        <taxon>Pentapetalae</taxon>
        <taxon>rosids</taxon>
        <taxon>malvids</taxon>
        <taxon>Malvales</taxon>
        <taxon>Malvaceae</taxon>
        <taxon>Malvoideae</taxon>
        <taxon>Hibiscus</taxon>
    </lineage>
</organism>
<accession>A0ABR2S7W3</accession>
<feature type="chain" id="PRO_5045833065" evidence="2">
    <location>
        <begin position="19"/>
        <end position="120"/>
    </location>
</feature>
<protein>
    <submittedName>
        <fullName evidence="3">Uncharacterized protein</fullName>
    </submittedName>
</protein>
<reference evidence="3 4" key="1">
    <citation type="journal article" date="2024" name="G3 (Bethesda)">
        <title>Genome assembly of Hibiscus sabdariffa L. provides insights into metabolisms of medicinal natural products.</title>
        <authorList>
            <person name="Kim T."/>
        </authorList>
    </citation>
    <scope>NUCLEOTIDE SEQUENCE [LARGE SCALE GENOMIC DNA]</scope>
    <source>
        <strain evidence="3">TK-2024</strain>
        <tissue evidence="3">Old leaves</tissue>
    </source>
</reference>
<name>A0ABR2S7W3_9ROSI</name>
<feature type="region of interest" description="Disordered" evidence="1">
    <location>
        <begin position="91"/>
        <end position="120"/>
    </location>
</feature>
<evidence type="ECO:0000313" key="3">
    <source>
        <dbReference type="EMBL" id="KAK9021318.1"/>
    </source>
</evidence>
<feature type="signal peptide" evidence="2">
    <location>
        <begin position="1"/>
        <end position="18"/>
    </location>
</feature>
<keyword evidence="2" id="KW-0732">Signal</keyword>
<proteinExistence type="predicted"/>